<evidence type="ECO:0000259" key="4">
    <source>
        <dbReference type="Pfam" id="PF08005"/>
    </source>
</evidence>
<dbReference type="Proteomes" id="UP000192247">
    <property type="component" value="Unassembled WGS sequence"/>
</dbReference>
<dbReference type="PANTHER" id="PTHR45943:SF1">
    <property type="entry name" value="E3 UBIQUITIN-PROTEIN LIGASE MYCBP2"/>
    <property type="match status" value="1"/>
</dbReference>
<dbReference type="GO" id="GO:0007411">
    <property type="term" value="P:axon guidance"/>
    <property type="evidence" value="ECO:0007669"/>
    <property type="project" value="TreeGrafter"/>
</dbReference>
<dbReference type="AlphaFoldDB" id="A0A1V9XQ16"/>
<organism evidence="5 6">
    <name type="scientific">Tropilaelaps mercedesae</name>
    <dbReference type="NCBI Taxonomy" id="418985"/>
    <lineage>
        <taxon>Eukaryota</taxon>
        <taxon>Metazoa</taxon>
        <taxon>Ecdysozoa</taxon>
        <taxon>Arthropoda</taxon>
        <taxon>Chelicerata</taxon>
        <taxon>Arachnida</taxon>
        <taxon>Acari</taxon>
        <taxon>Parasitiformes</taxon>
        <taxon>Mesostigmata</taxon>
        <taxon>Gamasina</taxon>
        <taxon>Dermanyssoidea</taxon>
        <taxon>Laelapidae</taxon>
        <taxon>Tropilaelaps</taxon>
    </lineage>
</organism>
<dbReference type="PANTHER" id="PTHR45943">
    <property type="entry name" value="E3 UBIQUITIN-PROTEIN LIGASE MYCBP2"/>
    <property type="match status" value="1"/>
</dbReference>
<dbReference type="InterPro" id="IPR012983">
    <property type="entry name" value="PHR"/>
</dbReference>
<protein>
    <submittedName>
        <fullName evidence="5">Putative E3 ubiquitin-protein ligase MYCBP2-like</fullName>
    </submittedName>
</protein>
<feature type="repeat" description="RCC1" evidence="2">
    <location>
        <begin position="110"/>
        <end position="162"/>
    </location>
</feature>
<dbReference type="PROSITE" id="PS00626">
    <property type="entry name" value="RCC1_2"/>
    <property type="match status" value="2"/>
</dbReference>
<evidence type="ECO:0000256" key="3">
    <source>
        <dbReference type="SAM" id="MobiDB-lite"/>
    </source>
</evidence>
<evidence type="ECO:0000313" key="6">
    <source>
        <dbReference type="Proteomes" id="UP000192247"/>
    </source>
</evidence>
<dbReference type="GO" id="GO:0005634">
    <property type="term" value="C:nucleus"/>
    <property type="evidence" value="ECO:0007669"/>
    <property type="project" value="TreeGrafter"/>
</dbReference>
<feature type="non-terminal residue" evidence="5">
    <location>
        <position position="1"/>
    </location>
</feature>
<reference evidence="5 6" key="1">
    <citation type="journal article" date="2017" name="Gigascience">
        <title>Draft genome of the honey bee ectoparasitic mite, Tropilaelaps mercedesae, is shaped by the parasitic life history.</title>
        <authorList>
            <person name="Dong X."/>
            <person name="Armstrong S.D."/>
            <person name="Xia D."/>
            <person name="Makepeace B.L."/>
            <person name="Darby A.C."/>
            <person name="Kadowaki T."/>
        </authorList>
    </citation>
    <scope>NUCLEOTIDE SEQUENCE [LARGE SCALE GENOMIC DNA]</scope>
    <source>
        <strain evidence="5">Wuxi-XJTLU</strain>
    </source>
</reference>
<feature type="domain" description="PHR" evidence="4">
    <location>
        <begin position="394"/>
        <end position="544"/>
    </location>
</feature>
<dbReference type="InterPro" id="IPR000408">
    <property type="entry name" value="Reg_chr_condens"/>
</dbReference>
<feature type="compositionally biased region" description="Low complexity" evidence="3">
    <location>
        <begin position="351"/>
        <end position="369"/>
    </location>
</feature>
<comment type="caution">
    <text evidence="5">The sequence shown here is derived from an EMBL/GenBank/DDBJ whole genome shotgun (WGS) entry which is preliminary data.</text>
</comment>
<dbReference type="OrthoDB" id="6504512at2759"/>
<dbReference type="InterPro" id="IPR038648">
    <property type="entry name" value="PHR_sf"/>
</dbReference>
<dbReference type="Gene3D" id="2.60.120.820">
    <property type="entry name" value="PHR domain"/>
    <property type="match status" value="1"/>
</dbReference>
<dbReference type="Pfam" id="PF08005">
    <property type="entry name" value="PHR"/>
    <property type="match status" value="1"/>
</dbReference>
<accession>A0A1V9XQ16</accession>
<name>A0A1V9XQ16_9ACAR</name>
<dbReference type="EMBL" id="MNPL01006138">
    <property type="protein sequence ID" value="OQR75590.1"/>
    <property type="molecule type" value="Genomic_DNA"/>
</dbReference>
<evidence type="ECO:0000313" key="5">
    <source>
        <dbReference type="EMBL" id="OQR75590.1"/>
    </source>
</evidence>
<dbReference type="Pfam" id="PF00415">
    <property type="entry name" value="RCC1"/>
    <property type="match status" value="1"/>
</dbReference>
<dbReference type="Gene3D" id="2.130.10.30">
    <property type="entry name" value="Regulator of chromosome condensation 1/beta-lactamase-inhibitor protein II"/>
    <property type="match status" value="1"/>
</dbReference>
<proteinExistence type="predicted"/>
<dbReference type="SUPFAM" id="SSF50985">
    <property type="entry name" value="RCC1/BLIP-II"/>
    <property type="match status" value="1"/>
</dbReference>
<dbReference type="GO" id="GO:0005886">
    <property type="term" value="C:plasma membrane"/>
    <property type="evidence" value="ECO:0007669"/>
    <property type="project" value="TreeGrafter"/>
</dbReference>
<dbReference type="InParanoid" id="A0A1V9XQ16"/>
<evidence type="ECO:0000256" key="2">
    <source>
        <dbReference type="PROSITE-ProRule" id="PRU00235"/>
    </source>
</evidence>
<dbReference type="STRING" id="418985.A0A1V9XQ16"/>
<keyword evidence="1" id="KW-0833">Ubl conjugation pathway</keyword>
<evidence type="ECO:0000256" key="1">
    <source>
        <dbReference type="ARBA" id="ARBA00022786"/>
    </source>
</evidence>
<dbReference type="GO" id="GO:0061630">
    <property type="term" value="F:ubiquitin protein ligase activity"/>
    <property type="evidence" value="ECO:0007669"/>
    <property type="project" value="TreeGrafter"/>
</dbReference>
<feature type="region of interest" description="Disordered" evidence="3">
    <location>
        <begin position="348"/>
        <end position="371"/>
    </location>
</feature>
<sequence length="754" mass="80026">VGNDGRLSGNGVVGNSSAPILGAAGGLRGVGCGSREDLASLSTVNNGSSQFGSGVGGLYTGVSAGHAIMGGSDLDGGKLASLPPVKLNIPHKVIQAATGVHHTVLLLDNGSVLTFGSNHHGQLGHGVRSVRDAPGPLQGLPAGSRAVQVAAGSNHTVLLLSNGSVYTCGNPVNGQLCRSEEESGVAPSSETLWHAVAGPVPGIGAPHPRRASWIGASGDHTFIRIDENLIDARCLSQARVTGTRQLIALVPDTLSNSDYSSLMVQLSSGQCRGHSGSHPVGRDDCLVLDHVYDVLWSYKRSSRTISVYHTVPGLPLPATVPSSEFEISRQHAALSLVRFVELAASHPPYQSDTSVASTTTAAPASGGSTKNAVGRSAALMAKRTFANSDYLVVNRFDSHGGGWGYSAHSIEAIRFMCDADIMLGGVGLFGGRGEYTAKLRIFDLGEDGGDQEGDGELLVDLDDQAYDCPSRQKHPLLLDVPVACQAHRWYLVWARITGPSSDCGSLGQQIISTDDQVTFYFKTSKRSNNGTDVNAGQIPQLLYRLACPETQGGLGQAGCLLGSDDTLGAPVYRLSSDFATGIDAGCFQSLLTLIEWIWTELQKGRCIIAERLSEPVLSLLRQYVSQVHPHLIESSTASLEPICRALWLCRQTLKKVLTTDAKGRPALERFVKESCITLLHCYQTFYPTDSLKWQGLGELLLHDQKSSDQSRDHTRLLSTILDALSSAPPSLLASMLPNQLSKVNTYIRKPGCNV</sequence>
<dbReference type="GO" id="GO:0008582">
    <property type="term" value="P:regulation of synaptic assembly at neuromuscular junction"/>
    <property type="evidence" value="ECO:0007669"/>
    <property type="project" value="TreeGrafter"/>
</dbReference>
<dbReference type="InterPro" id="IPR009091">
    <property type="entry name" value="RCC1/BLIP-II"/>
</dbReference>
<keyword evidence="6" id="KW-1185">Reference proteome</keyword>
<dbReference type="PROSITE" id="PS50012">
    <property type="entry name" value="RCC1_3"/>
    <property type="match status" value="1"/>
</dbReference>
<gene>
    <name evidence="5" type="ORF">BIW11_08317</name>
</gene>